<evidence type="ECO:0000256" key="7">
    <source>
        <dbReference type="ARBA" id="ARBA00023004"/>
    </source>
</evidence>
<dbReference type="GO" id="GO:0004497">
    <property type="term" value="F:monooxygenase activity"/>
    <property type="evidence" value="ECO:0007669"/>
    <property type="project" value="UniProtKB-KW"/>
</dbReference>
<dbReference type="PANTHER" id="PTHR46300">
    <property type="entry name" value="P450, PUTATIVE (EUROFUNG)-RELATED-RELATED"/>
    <property type="match status" value="1"/>
</dbReference>
<dbReference type="GO" id="GO:0005506">
    <property type="term" value="F:iron ion binding"/>
    <property type="evidence" value="ECO:0007669"/>
    <property type="project" value="InterPro"/>
</dbReference>
<dbReference type="PROSITE" id="PS00086">
    <property type="entry name" value="CYTOCHROME_P450"/>
    <property type="match status" value="1"/>
</dbReference>
<dbReference type="InterPro" id="IPR002401">
    <property type="entry name" value="Cyt_P450_E_grp-I"/>
</dbReference>
<dbReference type="GO" id="GO:0020037">
    <property type="term" value="F:heme binding"/>
    <property type="evidence" value="ECO:0007669"/>
    <property type="project" value="InterPro"/>
</dbReference>
<evidence type="ECO:0000256" key="2">
    <source>
        <dbReference type="ARBA" id="ARBA00005179"/>
    </source>
</evidence>
<dbReference type="Gene3D" id="1.10.630.10">
    <property type="entry name" value="Cytochrome P450"/>
    <property type="match status" value="1"/>
</dbReference>
<keyword evidence="13" id="KW-1185">Reference proteome</keyword>
<keyword evidence="8 10" id="KW-0503">Monooxygenase</keyword>
<proteinExistence type="inferred from homology"/>
<sequence>MLGIFTTTSVRLPWIYAFGVAGFLWLSLKVYRLFRPIPSLPPGPRRLPLIGNLLDVPIRDRHIAYFKWSEQYGPVISLSVLDKVIITINTRKAWQDILEKRAGVTAQRPHFIMGHEIAGLDKFPGITNDMELHRQYRRLFAQAFSSRAVQTYYWGIQTQEMRRACLEMLDGTQKNPITAVKRALASIISRIVYSKKIETFDDPYIVRVTNQLRNFERLSRPGRYLVELLPFLRHLPVWFPGAGFKREGLRIKEDVLDLVEEPFNAVKREMIMGTASPSFVSKLLEDENGKRADDPREEELVKWAAGQLYQAGMDTTKGIIISFLIAMLKNPHVQARAQEELDRVVGRDRLPTLSGREDLPYCQALVQECMRWNPVAPTGVPHRMMQDEIYENYLLPKGALVFGNIWALTRDPLMYPNPETFMPERHLAADGKTSLGAERGREVFGAGRRVCPGIHLAEASIFILVATLLWSADLRLPKDRLETELKVATSTIMQPDEIPCEVVPRSGNVVELLRSARQE</sequence>
<comment type="similarity">
    <text evidence="3 10">Belongs to the cytochrome P450 family.</text>
</comment>
<evidence type="ECO:0000256" key="9">
    <source>
        <dbReference type="PIRSR" id="PIRSR602401-1"/>
    </source>
</evidence>
<feature type="binding site" description="axial binding residue" evidence="9">
    <location>
        <position position="451"/>
    </location>
    <ligand>
        <name>heme</name>
        <dbReference type="ChEBI" id="CHEBI:30413"/>
    </ligand>
    <ligandPart>
        <name>Fe</name>
        <dbReference type="ChEBI" id="CHEBI:18248"/>
    </ligandPart>
</feature>
<dbReference type="HOGENOM" id="CLU_001570_2_3_1"/>
<keyword evidence="7 9" id="KW-0408">Iron</keyword>
<evidence type="ECO:0000313" key="12">
    <source>
        <dbReference type="EMBL" id="EJT98949.1"/>
    </source>
</evidence>
<dbReference type="PRINTS" id="PR00385">
    <property type="entry name" value="P450"/>
</dbReference>
<dbReference type="Proteomes" id="UP000030653">
    <property type="component" value="Unassembled WGS sequence"/>
</dbReference>
<keyword evidence="11" id="KW-0812">Transmembrane</keyword>
<dbReference type="PRINTS" id="PR00463">
    <property type="entry name" value="EP450I"/>
</dbReference>
<keyword evidence="6 10" id="KW-0560">Oxidoreductase</keyword>
<dbReference type="STRING" id="1858805.M5FTZ4"/>
<evidence type="ECO:0000256" key="4">
    <source>
        <dbReference type="ARBA" id="ARBA00022617"/>
    </source>
</evidence>
<dbReference type="SUPFAM" id="SSF48264">
    <property type="entry name" value="Cytochrome P450"/>
    <property type="match status" value="1"/>
</dbReference>
<comment type="pathway">
    <text evidence="2">Secondary metabolite biosynthesis.</text>
</comment>
<keyword evidence="4 9" id="KW-0349">Heme</keyword>
<dbReference type="InterPro" id="IPR017972">
    <property type="entry name" value="Cyt_P450_CS"/>
</dbReference>
<evidence type="ECO:0000256" key="6">
    <source>
        <dbReference type="ARBA" id="ARBA00023002"/>
    </source>
</evidence>
<dbReference type="InterPro" id="IPR001128">
    <property type="entry name" value="Cyt_P450"/>
</dbReference>
<evidence type="ECO:0000256" key="8">
    <source>
        <dbReference type="ARBA" id="ARBA00023033"/>
    </source>
</evidence>
<dbReference type="CDD" id="cd11065">
    <property type="entry name" value="CYP64-like"/>
    <property type="match status" value="1"/>
</dbReference>
<evidence type="ECO:0000256" key="11">
    <source>
        <dbReference type="SAM" id="Phobius"/>
    </source>
</evidence>
<evidence type="ECO:0000256" key="5">
    <source>
        <dbReference type="ARBA" id="ARBA00022723"/>
    </source>
</evidence>
<accession>M5FTZ4</accession>
<evidence type="ECO:0000256" key="1">
    <source>
        <dbReference type="ARBA" id="ARBA00001971"/>
    </source>
</evidence>
<keyword evidence="11" id="KW-0472">Membrane</keyword>
<keyword evidence="5 9" id="KW-0479">Metal-binding</keyword>
<keyword evidence="11" id="KW-1133">Transmembrane helix</keyword>
<dbReference type="InterPro" id="IPR036396">
    <property type="entry name" value="Cyt_P450_sf"/>
</dbReference>
<organism evidence="12 13">
    <name type="scientific">Dacryopinax primogenitus (strain DJM 731)</name>
    <name type="common">Brown rot fungus</name>
    <dbReference type="NCBI Taxonomy" id="1858805"/>
    <lineage>
        <taxon>Eukaryota</taxon>
        <taxon>Fungi</taxon>
        <taxon>Dikarya</taxon>
        <taxon>Basidiomycota</taxon>
        <taxon>Agaricomycotina</taxon>
        <taxon>Dacrymycetes</taxon>
        <taxon>Dacrymycetales</taxon>
        <taxon>Dacrymycetaceae</taxon>
        <taxon>Dacryopinax</taxon>
    </lineage>
</organism>
<dbReference type="Pfam" id="PF00067">
    <property type="entry name" value="p450"/>
    <property type="match status" value="1"/>
</dbReference>
<dbReference type="GeneID" id="63684095"/>
<evidence type="ECO:0000313" key="13">
    <source>
        <dbReference type="Proteomes" id="UP000030653"/>
    </source>
</evidence>
<dbReference type="GO" id="GO:0016705">
    <property type="term" value="F:oxidoreductase activity, acting on paired donors, with incorporation or reduction of molecular oxygen"/>
    <property type="evidence" value="ECO:0007669"/>
    <property type="project" value="InterPro"/>
</dbReference>
<dbReference type="InterPro" id="IPR050364">
    <property type="entry name" value="Cytochrome_P450_fung"/>
</dbReference>
<dbReference type="RefSeq" id="XP_040625847.1">
    <property type="nucleotide sequence ID" value="XM_040769033.1"/>
</dbReference>
<dbReference type="PANTHER" id="PTHR46300:SF7">
    <property type="entry name" value="P450, PUTATIVE (EUROFUNG)-RELATED"/>
    <property type="match status" value="1"/>
</dbReference>
<reference evidence="12 13" key="1">
    <citation type="journal article" date="2012" name="Science">
        <title>The Paleozoic origin of enzymatic lignin decomposition reconstructed from 31 fungal genomes.</title>
        <authorList>
            <person name="Floudas D."/>
            <person name="Binder M."/>
            <person name="Riley R."/>
            <person name="Barry K."/>
            <person name="Blanchette R.A."/>
            <person name="Henrissat B."/>
            <person name="Martinez A.T."/>
            <person name="Otillar R."/>
            <person name="Spatafora J.W."/>
            <person name="Yadav J.S."/>
            <person name="Aerts A."/>
            <person name="Benoit I."/>
            <person name="Boyd A."/>
            <person name="Carlson A."/>
            <person name="Copeland A."/>
            <person name="Coutinho P.M."/>
            <person name="de Vries R.P."/>
            <person name="Ferreira P."/>
            <person name="Findley K."/>
            <person name="Foster B."/>
            <person name="Gaskell J."/>
            <person name="Glotzer D."/>
            <person name="Gorecki P."/>
            <person name="Heitman J."/>
            <person name="Hesse C."/>
            <person name="Hori C."/>
            <person name="Igarashi K."/>
            <person name="Jurgens J.A."/>
            <person name="Kallen N."/>
            <person name="Kersten P."/>
            <person name="Kohler A."/>
            <person name="Kuees U."/>
            <person name="Kumar T.K.A."/>
            <person name="Kuo A."/>
            <person name="LaButti K."/>
            <person name="Larrondo L.F."/>
            <person name="Lindquist E."/>
            <person name="Ling A."/>
            <person name="Lombard V."/>
            <person name="Lucas S."/>
            <person name="Lundell T."/>
            <person name="Martin R."/>
            <person name="McLaughlin D.J."/>
            <person name="Morgenstern I."/>
            <person name="Morin E."/>
            <person name="Murat C."/>
            <person name="Nagy L.G."/>
            <person name="Nolan M."/>
            <person name="Ohm R.A."/>
            <person name="Patyshakuliyeva A."/>
            <person name="Rokas A."/>
            <person name="Ruiz-Duenas F.J."/>
            <person name="Sabat G."/>
            <person name="Salamov A."/>
            <person name="Samejima M."/>
            <person name="Schmutz J."/>
            <person name="Slot J.C."/>
            <person name="St John F."/>
            <person name="Stenlid J."/>
            <person name="Sun H."/>
            <person name="Sun S."/>
            <person name="Syed K."/>
            <person name="Tsang A."/>
            <person name="Wiebenga A."/>
            <person name="Young D."/>
            <person name="Pisabarro A."/>
            <person name="Eastwood D.C."/>
            <person name="Martin F."/>
            <person name="Cullen D."/>
            <person name="Grigoriev I.V."/>
            <person name="Hibbett D.S."/>
        </authorList>
    </citation>
    <scope>NUCLEOTIDE SEQUENCE [LARGE SCALE GENOMIC DNA]</scope>
    <source>
        <strain evidence="12 13">DJM-731 SS1</strain>
    </source>
</reference>
<dbReference type="AlphaFoldDB" id="M5FTZ4"/>
<feature type="transmembrane region" description="Helical" evidence="11">
    <location>
        <begin position="12"/>
        <end position="31"/>
    </location>
</feature>
<dbReference type="OrthoDB" id="2789670at2759"/>
<name>M5FTZ4_DACPD</name>
<evidence type="ECO:0000256" key="10">
    <source>
        <dbReference type="RuleBase" id="RU000461"/>
    </source>
</evidence>
<protein>
    <submittedName>
        <fullName evidence="12">Cytochrome P450</fullName>
    </submittedName>
</protein>
<dbReference type="EMBL" id="JH795871">
    <property type="protein sequence ID" value="EJT98949.1"/>
    <property type="molecule type" value="Genomic_DNA"/>
</dbReference>
<comment type="cofactor">
    <cofactor evidence="1 9">
        <name>heme</name>
        <dbReference type="ChEBI" id="CHEBI:30413"/>
    </cofactor>
</comment>
<gene>
    <name evidence="12" type="ORF">DACRYDRAFT_110281</name>
</gene>
<evidence type="ECO:0000256" key="3">
    <source>
        <dbReference type="ARBA" id="ARBA00010617"/>
    </source>
</evidence>